<dbReference type="InterPro" id="IPR013767">
    <property type="entry name" value="PAS_fold"/>
</dbReference>
<dbReference type="Gene3D" id="3.40.50.300">
    <property type="entry name" value="P-loop containing nucleotide triphosphate hydrolases"/>
    <property type="match status" value="1"/>
</dbReference>
<evidence type="ECO:0000256" key="2">
    <source>
        <dbReference type="ARBA" id="ARBA00022840"/>
    </source>
</evidence>
<keyword evidence="2" id="KW-0067">ATP-binding</keyword>
<dbReference type="PANTHER" id="PTHR32071">
    <property type="entry name" value="TRANSCRIPTIONAL REGULATORY PROTEIN"/>
    <property type="match status" value="1"/>
</dbReference>
<dbReference type="FunFam" id="3.40.50.300:FF:000006">
    <property type="entry name" value="DNA-binding transcriptional regulator NtrC"/>
    <property type="match status" value="1"/>
</dbReference>
<sequence length="464" mass="52342">MNSLEQVLDAYKACRNSKEMIEAAFESAYEGIIITDPKGFVRMLNQTYAKFLQVNVEDAIGRHVTEVVENTRMHIVARTGEAEIAQIQKLRNTNMLVHRIPITRDGKVVAVVGKVLFQDVGELHALSAKVLQLEEELDYYKGELIKHLGVKYGLEDIIGRNPKLKEVKAVARRVAPSDSTVFIGGESGTGKELFAHSIHRLSRRSSGPFIKVNCAAIPETLIESVLFGYAEGAFTGAVKGGRKGKFEMAHRGTIFLDEVGELPVTMQAKLLRVLQEKEIEPVGAVHPIKADVRVIAASNRDLEEMVREGQFREDLFHRLYVITLFVPSLRERSDDIPELVMHFLQELAQEVGVRVKGIDPEAMESLFHYDWPGNVRELKHVLEHALHMIETDQIRQEDLPARIVDGKTKKRFPSTLKETVEKAEREAILRALKVNNGDREQTIRMLGISRSGFYQKMKKYGIKG</sequence>
<dbReference type="GO" id="GO:0006355">
    <property type="term" value="P:regulation of DNA-templated transcription"/>
    <property type="evidence" value="ECO:0007669"/>
    <property type="project" value="InterPro"/>
</dbReference>
<dbReference type="NCBIfam" id="TIGR00229">
    <property type="entry name" value="sensory_box"/>
    <property type="match status" value="1"/>
</dbReference>
<keyword evidence="4" id="KW-0804">Transcription</keyword>
<keyword evidence="3" id="KW-0805">Transcription regulation</keyword>
<name>A0A521CQI3_9BACL</name>
<dbReference type="InterPro" id="IPR002078">
    <property type="entry name" value="Sigma_54_int"/>
</dbReference>
<organism evidence="7 8">
    <name type="scientific">Melghirimyces algeriensis</name>
    <dbReference type="NCBI Taxonomy" id="910412"/>
    <lineage>
        <taxon>Bacteria</taxon>
        <taxon>Bacillati</taxon>
        <taxon>Bacillota</taxon>
        <taxon>Bacilli</taxon>
        <taxon>Bacillales</taxon>
        <taxon>Thermoactinomycetaceae</taxon>
        <taxon>Melghirimyces</taxon>
    </lineage>
</organism>
<reference evidence="7 8" key="1">
    <citation type="submission" date="2017-05" db="EMBL/GenBank/DDBJ databases">
        <authorList>
            <person name="Varghese N."/>
            <person name="Submissions S."/>
        </authorList>
    </citation>
    <scope>NUCLEOTIDE SEQUENCE [LARGE SCALE GENOMIC DNA]</scope>
    <source>
        <strain evidence="7 8">DSM 45474</strain>
    </source>
</reference>
<evidence type="ECO:0000256" key="4">
    <source>
        <dbReference type="ARBA" id="ARBA00023163"/>
    </source>
</evidence>
<dbReference type="SMART" id="SM00091">
    <property type="entry name" value="PAS"/>
    <property type="match status" value="1"/>
</dbReference>
<dbReference type="CDD" id="cd00009">
    <property type="entry name" value="AAA"/>
    <property type="match status" value="1"/>
</dbReference>
<dbReference type="SUPFAM" id="SSF55785">
    <property type="entry name" value="PYP-like sensor domain (PAS domain)"/>
    <property type="match status" value="1"/>
</dbReference>
<evidence type="ECO:0000256" key="1">
    <source>
        <dbReference type="ARBA" id="ARBA00022741"/>
    </source>
</evidence>
<dbReference type="Gene3D" id="3.30.450.20">
    <property type="entry name" value="PAS domain"/>
    <property type="match status" value="1"/>
</dbReference>
<dbReference type="SMART" id="SM00382">
    <property type="entry name" value="AAA"/>
    <property type="match status" value="1"/>
</dbReference>
<evidence type="ECO:0000259" key="5">
    <source>
        <dbReference type="PROSITE" id="PS50045"/>
    </source>
</evidence>
<dbReference type="InterPro" id="IPR002197">
    <property type="entry name" value="HTH_Fis"/>
</dbReference>
<dbReference type="EMBL" id="FXTI01000004">
    <property type="protein sequence ID" value="SMO61021.1"/>
    <property type="molecule type" value="Genomic_DNA"/>
</dbReference>
<evidence type="ECO:0000259" key="6">
    <source>
        <dbReference type="PROSITE" id="PS50112"/>
    </source>
</evidence>
<dbReference type="PROSITE" id="PS00675">
    <property type="entry name" value="SIGMA54_INTERACT_1"/>
    <property type="match status" value="1"/>
</dbReference>
<dbReference type="InterPro" id="IPR000014">
    <property type="entry name" value="PAS"/>
</dbReference>
<dbReference type="SUPFAM" id="SSF46689">
    <property type="entry name" value="Homeodomain-like"/>
    <property type="match status" value="1"/>
</dbReference>
<keyword evidence="1" id="KW-0547">Nucleotide-binding</keyword>
<dbReference type="PRINTS" id="PR01590">
    <property type="entry name" value="HTHFIS"/>
</dbReference>
<dbReference type="RefSeq" id="WP_342778370.1">
    <property type="nucleotide sequence ID" value="NZ_FXTI01000004.1"/>
</dbReference>
<gene>
    <name evidence="7" type="ORF">SAMN06264849_10491</name>
</gene>
<dbReference type="InterPro" id="IPR058031">
    <property type="entry name" value="AAA_lid_NorR"/>
</dbReference>
<dbReference type="PROSITE" id="PS50045">
    <property type="entry name" value="SIGMA54_INTERACT_4"/>
    <property type="match status" value="1"/>
</dbReference>
<dbReference type="Gene3D" id="1.10.8.60">
    <property type="match status" value="1"/>
</dbReference>
<dbReference type="AlphaFoldDB" id="A0A521CQI3"/>
<dbReference type="Proteomes" id="UP000315636">
    <property type="component" value="Unassembled WGS sequence"/>
</dbReference>
<dbReference type="InterPro" id="IPR003593">
    <property type="entry name" value="AAA+_ATPase"/>
</dbReference>
<evidence type="ECO:0000313" key="8">
    <source>
        <dbReference type="Proteomes" id="UP000315636"/>
    </source>
</evidence>
<evidence type="ECO:0000256" key="3">
    <source>
        <dbReference type="ARBA" id="ARBA00023015"/>
    </source>
</evidence>
<accession>A0A521CQI3</accession>
<dbReference type="Pfam" id="PF25601">
    <property type="entry name" value="AAA_lid_14"/>
    <property type="match status" value="1"/>
</dbReference>
<dbReference type="Pfam" id="PF02954">
    <property type="entry name" value="HTH_8"/>
    <property type="match status" value="1"/>
</dbReference>
<dbReference type="InterPro" id="IPR027417">
    <property type="entry name" value="P-loop_NTPase"/>
</dbReference>
<dbReference type="SUPFAM" id="SSF52540">
    <property type="entry name" value="P-loop containing nucleoside triphosphate hydrolases"/>
    <property type="match status" value="1"/>
</dbReference>
<dbReference type="InterPro" id="IPR025662">
    <property type="entry name" value="Sigma_54_int_dom_ATP-bd_1"/>
</dbReference>
<dbReference type="PANTHER" id="PTHR32071:SF57">
    <property type="entry name" value="C4-DICARBOXYLATE TRANSPORT TRANSCRIPTIONAL REGULATORY PROTEIN DCTD"/>
    <property type="match status" value="1"/>
</dbReference>
<dbReference type="PROSITE" id="PS50112">
    <property type="entry name" value="PAS"/>
    <property type="match status" value="1"/>
</dbReference>
<dbReference type="InterPro" id="IPR009057">
    <property type="entry name" value="Homeodomain-like_sf"/>
</dbReference>
<protein>
    <submittedName>
        <fullName evidence="7">PAS domain S-box-containing protein</fullName>
    </submittedName>
</protein>
<dbReference type="GO" id="GO:0005524">
    <property type="term" value="F:ATP binding"/>
    <property type="evidence" value="ECO:0007669"/>
    <property type="project" value="UniProtKB-KW"/>
</dbReference>
<keyword evidence="8" id="KW-1185">Reference proteome</keyword>
<proteinExistence type="predicted"/>
<dbReference type="InterPro" id="IPR035965">
    <property type="entry name" value="PAS-like_dom_sf"/>
</dbReference>
<evidence type="ECO:0000313" key="7">
    <source>
        <dbReference type="EMBL" id="SMO61021.1"/>
    </source>
</evidence>
<dbReference type="Pfam" id="PF00158">
    <property type="entry name" value="Sigma54_activat"/>
    <property type="match status" value="1"/>
</dbReference>
<dbReference type="GO" id="GO:0043565">
    <property type="term" value="F:sequence-specific DNA binding"/>
    <property type="evidence" value="ECO:0007669"/>
    <property type="project" value="InterPro"/>
</dbReference>
<dbReference type="Gene3D" id="1.10.10.60">
    <property type="entry name" value="Homeodomain-like"/>
    <property type="match status" value="1"/>
</dbReference>
<feature type="domain" description="PAS" evidence="6">
    <location>
        <begin position="17"/>
        <end position="68"/>
    </location>
</feature>
<dbReference type="InterPro" id="IPR025944">
    <property type="entry name" value="Sigma_54_int_dom_CS"/>
</dbReference>
<dbReference type="PROSITE" id="PS00688">
    <property type="entry name" value="SIGMA54_INTERACT_3"/>
    <property type="match status" value="1"/>
</dbReference>
<feature type="domain" description="Sigma-54 factor interaction" evidence="5">
    <location>
        <begin position="157"/>
        <end position="387"/>
    </location>
</feature>
<dbReference type="Pfam" id="PF00989">
    <property type="entry name" value="PAS"/>
    <property type="match status" value="1"/>
</dbReference>